<sequence>MTTLPWTVMIVILYKSFLWTKVIALPFYHQKDYDVKPERLEMLWYDHSVARDVKYHFGWHNRSYRAFNGSFYSLIEHPTTDLVGYYYIRDFMPDFSLLPPYIPRGQYKVAGKLFYNKKLVGEGNAYGEVLDKPLKWE</sequence>
<dbReference type="EMBL" id="VTPC01003786">
    <property type="protein sequence ID" value="KAF2898026.1"/>
    <property type="molecule type" value="Genomic_DNA"/>
</dbReference>
<evidence type="ECO:0000313" key="2">
    <source>
        <dbReference type="Proteomes" id="UP000801492"/>
    </source>
</evidence>
<gene>
    <name evidence="1" type="ORF">ILUMI_08143</name>
</gene>
<keyword evidence="2" id="KW-1185">Reference proteome</keyword>
<dbReference type="OrthoDB" id="8180029at2759"/>
<proteinExistence type="predicted"/>
<protein>
    <submittedName>
        <fullName evidence="1">Uncharacterized protein</fullName>
    </submittedName>
</protein>
<organism evidence="1 2">
    <name type="scientific">Ignelater luminosus</name>
    <name type="common">Cucubano</name>
    <name type="synonym">Pyrophorus luminosus</name>
    <dbReference type="NCBI Taxonomy" id="2038154"/>
    <lineage>
        <taxon>Eukaryota</taxon>
        <taxon>Metazoa</taxon>
        <taxon>Ecdysozoa</taxon>
        <taxon>Arthropoda</taxon>
        <taxon>Hexapoda</taxon>
        <taxon>Insecta</taxon>
        <taxon>Pterygota</taxon>
        <taxon>Neoptera</taxon>
        <taxon>Endopterygota</taxon>
        <taxon>Coleoptera</taxon>
        <taxon>Polyphaga</taxon>
        <taxon>Elateriformia</taxon>
        <taxon>Elateroidea</taxon>
        <taxon>Elateridae</taxon>
        <taxon>Agrypninae</taxon>
        <taxon>Pyrophorini</taxon>
        <taxon>Ignelater</taxon>
    </lineage>
</organism>
<accession>A0A8K0D6U7</accession>
<reference evidence="1" key="1">
    <citation type="submission" date="2019-08" db="EMBL/GenBank/DDBJ databases">
        <title>The genome of the North American firefly Photinus pyralis.</title>
        <authorList>
            <consortium name="Photinus pyralis genome working group"/>
            <person name="Fallon T.R."/>
            <person name="Sander Lower S.E."/>
            <person name="Weng J.-K."/>
        </authorList>
    </citation>
    <scope>NUCLEOTIDE SEQUENCE</scope>
    <source>
        <strain evidence="1">TRF0915ILg1</strain>
        <tissue evidence="1">Whole body</tissue>
    </source>
</reference>
<name>A0A8K0D6U7_IGNLU</name>
<dbReference type="AlphaFoldDB" id="A0A8K0D6U7"/>
<dbReference type="Proteomes" id="UP000801492">
    <property type="component" value="Unassembled WGS sequence"/>
</dbReference>
<evidence type="ECO:0000313" key="1">
    <source>
        <dbReference type="EMBL" id="KAF2898026.1"/>
    </source>
</evidence>
<comment type="caution">
    <text evidence="1">The sequence shown here is derived from an EMBL/GenBank/DDBJ whole genome shotgun (WGS) entry which is preliminary data.</text>
</comment>